<feature type="compositionally biased region" description="Polar residues" evidence="1">
    <location>
        <begin position="104"/>
        <end position="113"/>
    </location>
</feature>
<dbReference type="Proteomes" id="UP000194127">
    <property type="component" value="Unassembled WGS sequence"/>
</dbReference>
<feature type="compositionally biased region" description="Basic and acidic residues" evidence="1">
    <location>
        <begin position="70"/>
        <end position="93"/>
    </location>
</feature>
<reference evidence="2 3" key="1">
    <citation type="submission" date="2017-04" db="EMBL/GenBank/DDBJ databases">
        <title>Genome Sequence of the Model Brown-Rot Fungus Postia placenta SB12.</title>
        <authorList>
            <consortium name="DOE Joint Genome Institute"/>
            <person name="Gaskell J."/>
            <person name="Kersten P."/>
            <person name="Larrondo L.F."/>
            <person name="Canessa P."/>
            <person name="Martinez D."/>
            <person name="Hibbett D."/>
            <person name="Schmoll M."/>
            <person name="Kubicek C.P."/>
            <person name="Martinez A.T."/>
            <person name="Yadav J."/>
            <person name="Master E."/>
            <person name="Magnuson J.K."/>
            <person name="James T."/>
            <person name="Yaver D."/>
            <person name="Berka R."/>
            <person name="Labutti K."/>
            <person name="Lipzen A."/>
            <person name="Aerts A."/>
            <person name="Barry K."/>
            <person name="Henrissat B."/>
            <person name="Blanchette R."/>
            <person name="Grigoriev I."/>
            <person name="Cullen D."/>
        </authorList>
    </citation>
    <scope>NUCLEOTIDE SEQUENCE [LARGE SCALE GENOMIC DNA]</scope>
    <source>
        <strain evidence="2 3">MAD-698-R-SB12</strain>
    </source>
</reference>
<dbReference type="RefSeq" id="XP_024343195.1">
    <property type="nucleotide sequence ID" value="XM_024476791.1"/>
</dbReference>
<feature type="compositionally biased region" description="Low complexity" evidence="1">
    <location>
        <begin position="354"/>
        <end position="388"/>
    </location>
</feature>
<feature type="compositionally biased region" description="Basic and acidic residues" evidence="1">
    <location>
        <begin position="430"/>
        <end position="439"/>
    </location>
</feature>
<dbReference type="EMBL" id="KZ110592">
    <property type="protein sequence ID" value="OSX66401.1"/>
    <property type="molecule type" value="Genomic_DNA"/>
</dbReference>
<feature type="region of interest" description="Disordered" evidence="1">
    <location>
        <begin position="70"/>
        <end position="120"/>
    </location>
</feature>
<feature type="region of interest" description="Disordered" evidence="1">
    <location>
        <begin position="585"/>
        <end position="606"/>
    </location>
</feature>
<evidence type="ECO:0000313" key="2">
    <source>
        <dbReference type="EMBL" id="OSX66401.1"/>
    </source>
</evidence>
<protein>
    <submittedName>
        <fullName evidence="2">Uncharacterized protein</fullName>
    </submittedName>
</protein>
<evidence type="ECO:0000256" key="1">
    <source>
        <dbReference type="SAM" id="MobiDB-lite"/>
    </source>
</evidence>
<dbReference type="AlphaFoldDB" id="A0A1X6NCP9"/>
<name>A0A1X6NCP9_9APHY</name>
<feature type="region of interest" description="Disordered" evidence="1">
    <location>
        <begin position="13"/>
        <end position="32"/>
    </location>
</feature>
<keyword evidence="3" id="KW-1185">Reference proteome</keyword>
<dbReference type="GeneID" id="36321742"/>
<feature type="compositionally biased region" description="Basic and acidic residues" evidence="1">
    <location>
        <begin position="243"/>
        <end position="266"/>
    </location>
</feature>
<evidence type="ECO:0000313" key="3">
    <source>
        <dbReference type="Proteomes" id="UP000194127"/>
    </source>
</evidence>
<accession>A0A1X6NCP9</accession>
<feature type="compositionally biased region" description="Polar residues" evidence="1">
    <location>
        <begin position="481"/>
        <end position="510"/>
    </location>
</feature>
<sequence length="606" mass="65816">MTEHISQFIQRVRSLSADRGRRSRDRSQSRTQRTFPLGDVHWDWGIQPTLSVEDALFADGRRRAEYWAAKDRESADNLKDKTSAKPDASDTRADMPTPPKRASSIDSIFSHNTPAEPDIDPVFIETALARMRSMHERPRGRSRERKDPQRHGRHDSRGPPPAPSAATRKTITKDRHKDEKPVTPFLHRSLSKPRDGDIQGGEQPKPEAAPASAHKVHFAASNPSNITWISPFRSLDTSLSDPGPHEVPRTEPRRVASSDKLSRGDPHLQGGKRSSVESGKLHGPSDRDRFSSSSSITITRLDKPLPRTPADTGEAPGDVSRRQSGKPQAAEAPQPARTYKPPSDCAPKARTQPKSRPTTSPSKGSPPSRPAAQIPSPRSSPRSNTRTTTFDRRENANRGVAAPSVPPATVAPLAAKAAADPNRGLQRKAGTRDLRDARPHIGLQTGGLDGRAVREGATRKSPSAGKGKPVANGSARILRNLSYNHGENRGSDGSLSGSPTTVWSQTSAPSSPYRENICQWRESIPAAPPIPARVTLPRGDSRVTQPAVFAKSQPRDTVVSLIASIDGGWSVASSETAFEPMPAVVDSKAMRHDHKPGQPRSKPKHC</sequence>
<feature type="compositionally biased region" description="Basic and acidic residues" evidence="1">
    <location>
        <begin position="133"/>
        <end position="150"/>
    </location>
</feature>
<organism evidence="2 3">
    <name type="scientific">Postia placenta MAD-698-R-SB12</name>
    <dbReference type="NCBI Taxonomy" id="670580"/>
    <lineage>
        <taxon>Eukaryota</taxon>
        <taxon>Fungi</taxon>
        <taxon>Dikarya</taxon>
        <taxon>Basidiomycota</taxon>
        <taxon>Agaricomycotina</taxon>
        <taxon>Agaricomycetes</taxon>
        <taxon>Polyporales</taxon>
        <taxon>Adustoporiaceae</taxon>
        <taxon>Rhodonia</taxon>
    </lineage>
</organism>
<proteinExistence type="predicted"/>
<feature type="compositionally biased region" description="Low complexity" evidence="1">
    <location>
        <begin position="400"/>
        <end position="421"/>
    </location>
</feature>
<feature type="compositionally biased region" description="Basic and acidic residues" evidence="1">
    <location>
        <begin position="16"/>
        <end position="28"/>
    </location>
</feature>
<feature type="compositionally biased region" description="Basic and acidic residues" evidence="1">
    <location>
        <begin position="279"/>
        <end position="290"/>
    </location>
</feature>
<gene>
    <name evidence="2" type="ORF">POSPLADRAFT_1031433</name>
</gene>
<feature type="compositionally biased region" description="Basic and acidic residues" evidence="1">
    <location>
        <begin position="171"/>
        <end position="181"/>
    </location>
</feature>
<feature type="region of interest" description="Disordered" evidence="1">
    <location>
        <begin position="132"/>
        <end position="513"/>
    </location>
</feature>